<keyword evidence="4" id="KW-1133">Transmembrane helix</keyword>
<feature type="transmembrane region" description="Helical" evidence="4">
    <location>
        <begin position="479"/>
        <end position="500"/>
    </location>
</feature>
<keyword evidence="2" id="KW-0201">Cytochrome c-type biogenesis</keyword>
<dbReference type="PANTHER" id="PTHR43653">
    <property type="entry name" value="CYTOCHROME C ASSEMBLY PROTEIN-RELATED"/>
    <property type="match status" value="1"/>
</dbReference>
<feature type="transmembrane region" description="Helical" evidence="4">
    <location>
        <begin position="223"/>
        <end position="248"/>
    </location>
</feature>
<feature type="transmembrane region" description="Helical" evidence="4">
    <location>
        <begin position="442"/>
        <end position="459"/>
    </location>
</feature>
<feature type="transmembrane region" description="Helical" evidence="4">
    <location>
        <begin position="182"/>
        <end position="203"/>
    </location>
</feature>
<evidence type="ECO:0000256" key="4">
    <source>
        <dbReference type="SAM" id="Phobius"/>
    </source>
</evidence>
<evidence type="ECO:0000313" key="8">
    <source>
        <dbReference type="Proteomes" id="UP001597092"/>
    </source>
</evidence>
<feature type="region of interest" description="Disordered" evidence="3">
    <location>
        <begin position="792"/>
        <end position="816"/>
    </location>
</feature>
<dbReference type="RefSeq" id="WP_256306764.1">
    <property type="nucleotide sequence ID" value="NZ_JANHAW010000001.1"/>
</dbReference>
<feature type="domain" description="Cytochrome c-type biogenesis protein CcmF C-terminal" evidence="6">
    <location>
        <begin position="364"/>
        <end position="547"/>
    </location>
</feature>
<feature type="compositionally biased region" description="Polar residues" evidence="3">
    <location>
        <begin position="792"/>
        <end position="802"/>
    </location>
</feature>
<feature type="transmembrane region" description="Helical" evidence="4">
    <location>
        <begin position="40"/>
        <end position="60"/>
    </location>
</feature>
<comment type="caution">
    <text evidence="7">The sequence shown here is derived from an EMBL/GenBank/DDBJ whole genome shotgun (WGS) entry which is preliminary data.</text>
</comment>
<evidence type="ECO:0000256" key="2">
    <source>
        <dbReference type="ARBA" id="ARBA00022748"/>
    </source>
</evidence>
<dbReference type="InterPro" id="IPR032523">
    <property type="entry name" value="CcmF_C"/>
</dbReference>
<evidence type="ECO:0000259" key="6">
    <source>
        <dbReference type="Pfam" id="PF16327"/>
    </source>
</evidence>
<evidence type="ECO:0000256" key="3">
    <source>
        <dbReference type="SAM" id="MobiDB-lite"/>
    </source>
</evidence>
<evidence type="ECO:0000256" key="1">
    <source>
        <dbReference type="ARBA" id="ARBA00009186"/>
    </source>
</evidence>
<feature type="transmembrane region" description="Helical" evidence="4">
    <location>
        <begin position="121"/>
        <end position="139"/>
    </location>
</feature>
<name>A0ABD6DVI3_9EURY</name>
<feature type="compositionally biased region" description="Basic and acidic residues" evidence="3">
    <location>
        <begin position="803"/>
        <end position="816"/>
    </location>
</feature>
<feature type="transmembrane region" description="Helical" evidence="4">
    <location>
        <begin position="254"/>
        <end position="272"/>
    </location>
</feature>
<feature type="transmembrane region" description="Helical" evidence="4">
    <location>
        <begin position="760"/>
        <end position="781"/>
    </location>
</feature>
<gene>
    <name evidence="7" type="primary">ccsA</name>
    <name evidence="7" type="ORF">ACFSAS_06495</name>
</gene>
<keyword evidence="4" id="KW-0812">Transmembrane</keyword>
<dbReference type="PANTHER" id="PTHR43653:SF1">
    <property type="entry name" value="CYTOCHROME C-TYPE BIOGENESIS PROTEIN CCMF"/>
    <property type="match status" value="1"/>
</dbReference>
<dbReference type="PRINTS" id="PR01410">
    <property type="entry name" value="CCBIOGENESIS"/>
</dbReference>
<keyword evidence="4" id="KW-0472">Membrane</keyword>
<feature type="transmembrane region" description="Helical" evidence="4">
    <location>
        <begin position="284"/>
        <end position="303"/>
    </location>
</feature>
<dbReference type="GO" id="GO:0017004">
    <property type="term" value="P:cytochrome complex assembly"/>
    <property type="evidence" value="ECO:0007669"/>
    <property type="project" value="UniProtKB-KW"/>
</dbReference>
<sequence>MNPGTILLALAFLAGLSSTGLLTRAYLLDDDRYLSYVPKLTAGTAVLLVAALSHLTYQFVRLDYSNAYVWENTAAYLSVLYRVTGVYAANEGSVLLWASIVAVVALVAGVTRGFPTRRGKLVHALTVGVVTYFSAMLLLQSPFASVRTAFPNAPPGFTPTSGQGLNPLLVDPYMAIHPPVMFISYALLTMPFAIGAAHFIALFRGDDGLFSAWVGSVIRWLRLGWLFLTAAVALGGLWSYTVLGWGGIWAWDPVETAILVPWLFLTATLHAVTNYRPGGRYRILAPAMTASVFALAVYTTSVVRSGVFRSIHSFADGGIGASFLVLMGVTTLLGVVLPLAYWMVTEENSGGTVAPESTEGGRLDAWVTRSNLLHLAVLLFGLLTFVSLWGLSFPLLRSAMTGLEVSVESRYYNLWSFPLVLAVLLLLGFYMDYDREGLRRSLAGLAVFGLATLVGAAVAPSETWRLASARPGDAFIYQVIGNASALSVLPPVAYAILGTVKRTGQRIAATTSRDAKLKETGITLIHVGAALLVLSLPFMYLFAGQASVMATGVAAGAVDTSQRDVGTSSYDVRVLGYERTEFPTDPEPGTYALSSSQVLTRGQSLNTSVQTVHGTVTAIREGPQATVVQLDDSQVWIGVAGNGTVGLETGQSVVARGQVMWEFVPTADAIVLAGPETVGPADDPPDAAVPTRVIATGVSLAVYDDTGLVVSGVAGQREYPEQGGLQVRDVLIDRGLFVDTYVIAGVSDGTASMSVKRIPFVTLMRASIAALLLGMLLVIVFDPRHGVRTNSIVGSSDSTAATTRDRQEGVREVSDQ</sequence>
<accession>A0ABD6DVI3</accession>
<feature type="transmembrane region" description="Helical" evidence="4">
    <location>
        <begin position="521"/>
        <end position="543"/>
    </location>
</feature>
<protein>
    <submittedName>
        <fullName evidence="7">Cytochrome c biogenesis protein CcsA</fullName>
    </submittedName>
</protein>
<dbReference type="EMBL" id="JBHUDP010000002">
    <property type="protein sequence ID" value="MFD1685262.1"/>
    <property type="molecule type" value="Genomic_DNA"/>
</dbReference>
<keyword evidence="8" id="KW-1185">Reference proteome</keyword>
<feature type="transmembrane region" description="Helical" evidence="4">
    <location>
        <begin position="323"/>
        <end position="344"/>
    </location>
</feature>
<dbReference type="InterPro" id="IPR002541">
    <property type="entry name" value="Cyt_c_assembly"/>
</dbReference>
<dbReference type="AlphaFoldDB" id="A0ABD6DVI3"/>
<dbReference type="Pfam" id="PF16327">
    <property type="entry name" value="CcmF_C"/>
    <property type="match status" value="1"/>
</dbReference>
<feature type="transmembrane region" description="Helical" evidence="4">
    <location>
        <begin position="372"/>
        <end position="391"/>
    </location>
</feature>
<dbReference type="Pfam" id="PF01578">
    <property type="entry name" value="Cytochrom_C_asm"/>
    <property type="match status" value="1"/>
</dbReference>
<dbReference type="InterPro" id="IPR003567">
    <property type="entry name" value="Cyt_c_biogenesis"/>
</dbReference>
<feature type="transmembrane region" description="Helical" evidence="4">
    <location>
        <begin position="411"/>
        <end position="430"/>
    </location>
</feature>
<reference evidence="7 8" key="1">
    <citation type="journal article" date="2019" name="Int. J. Syst. Evol. Microbiol.">
        <title>The Global Catalogue of Microorganisms (GCM) 10K type strain sequencing project: providing services to taxonomists for standard genome sequencing and annotation.</title>
        <authorList>
            <consortium name="The Broad Institute Genomics Platform"/>
            <consortium name="The Broad Institute Genome Sequencing Center for Infectious Disease"/>
            <person name="Wu L."/>
            <person name="Ma J."/>
        </authorList>
    </citation>
    <scope>NUCLEOTIDE SEQUENCE [LARGE SCALE GENOMIC DNA]</scope>
    <source>
        <strain evidence="7 8">CGMCC 1.10387</strain>
    </source>
</reference>
<evidence type="ECO:0000259" key="5">
    <source>
        <dbReference type="Pfam" id="PF01578"/>
    </source>
</evidence>
<organism evidence="7 8">
    <name type="scientific">Halobellus litoreus</name>
    <dbReference type="NCBI Taxonomy" id="755310"/>
    <lineage>
        <taxon>Archaea</taxon>
        <taxon>Methanobacteriati</taxon>
        <taxon>Methanobacteriota</taxon>
        <taxon>Stenosarchaea group</taxon>
        <taxon>Halobacteria</taxon>
        <taxon>Halobacteriales</taxon>
        <taxon>Haloferacaceae</taxon>
        <taxon>Halobellus</taxon>
    </lineage>
</organism>
<feature type="domain" description="Cytochrome c assembly protein" evidence="5">
    <location>
        <begin position="91"/>
        <end position="306"/>
    </location>
</feature>
<feature type="transmembrane region" description="Helical" evidence="4">
    <location>
        <begin position="94"/>
        <end position="114"/>
    </location>
</feature>
<evidence type="ECO:0000313" key="7">
    <source>
        <dbReference type="EMBL" id="MFD1685262.1"/>
    </source>
</evidence>
<comment type="similarity">
    <text evidence="1">Belongs to the CcmF/CycK/Ccl1/NrfE/CcsA family.</text>
</comment>
<dbReference type="Proteomes" id="UP001597092">
    <property type="component" value="Unassembled WGS sequence"/>
</dbReference>
<proteinExistence type="inferred from homology"/>